<evidence type="ECO:0008006" key="3">
    <source>
        <dbReference type="Google" id="ProtNLM"/>
    </source>
</evidence>
<dbReference type="RefSeq" id="WP_021171189.1">
    <property type="nucleotide sequence ID" value="NZ_CTRP01000016.1"/>
</dbReference>
<gene>
    <name evidence="1" type="ORF">SpAn4DRAFT_4427</name>
</gene>
<dbReference type="Pfam" id="PF11367">
    <property type="entry name" value="Tail_completion_gp17"/>
    <property type="match status" value="1"/>
</dbReference>
<dbReference type="AlphaFoldDB" id="A0A0U1L7F7"/>
<protein>
    <recommendedName>
        <fullName evidence="3">Phage protein</fullName>
    </recommendedName>
</protein>
<keyword evidence="2" id="KW-1185">Reference proteome</keyword>
<proteinExistence type="predicted"/>
<dbReference type="EMBL" id="CTRP01000016">
    <property type="protein sequence ID" value="CQR75063.1"/>
    <property type="molecule type" value="Genomic_DNA"/>
</dbReference>
<evidence type="ECO:0000313" key="2">
    <source>
        <dbReference type="Proteomes" id="UP000049855"/>
    </source>
</evidence>
<dbReference type="InterPro" id="IPR021508">
    <property type="entry name" value="Gp17-like"/>
</dbReference>
<name>A0A0U1L7F7_9FIRM</name>
<dbReference type="InterPro" id="IPR053745">
    <property type="entry name" value="Viral_Tail_Comp_sf"/>
</dbReference>
<dbReference type="Proteomes" id="UP000049855">
    <property type="component" value="Unassembled WGS sequence"/>
</dbReference>
<dbReference type="Gene3D" id="3.30.2000.30">
    <property type="match status" value="1"/>
</dbReference>
<organism evidence="1 2">
    <name type="scientific">Sporomusa ovata</name>
    <dbReference type="NCBI Taxonomy" id="2378"/>
    <lineage>
        <taxon>Bacteria</taxon>
        <taxon>Bacillati</taxon>
        <taxon>Bacillota</taxon>
        <taxon>Negativicutes</taxon>
        <taxon>Selenomonadales</taxon>
        <taxon>Sporomusaceae</taxon>
        <taxon>Sporomusa</taxon>
    </lineage>
</organism>
<accession>A0A0U1L7F7</accession>
<reference evidence="2" key="1">
    <citation type="submission" date="2015-03" db="EMBL/GenBank/DDBJ databases">
        <authorList>
            <person name="Nijsse Bart"/>
        </authorList>
    </citation>
    <scope>NUCLEOTIDE SEQUENCE [LARGE SCALE GENOMIC DNA]</scope>
</reference>
<evidence type="ECO:0000313" key="1">
    <source>
        <dbReference type="EMBL" id="CQR75063.1"/>
    </source>
</evidence>
<sequence length="130" mass="14348">MIRSPVSPLNKALYDRLKHAMTVSVYDHVPAGKKAPYVVLTDTVAQSWNPKTISGAVVTATIKIISEYQGDKEVAELADVAIAAIQQPVLELSEAWQVVLATVDSHSVERFESHREATILFKFTIIDTKE</sequence>